<organism evidence="1 2">
    <name type="scientific">Dryococelus australis</name>
    <dbReference type="NCBI Taxonomy" id="614101"/>
    <lineage>
        <taxon>Eukaryota</taxon>
        <taxon>Metazoa</taxon>
        <taxon>Ecdysozoa</taxon>
        <taxon>Arthropoda</taxon>
        <taxon>Hexapoda</taxon>
        <taxon>Insecta</taxon>
        <taxon>Pterygota</taxon>
        <taxon>Neoptera</taxon>
        <taxon>Polyneoptera</taxon>
        <taxon>Phasmatodea</taxon>
        <taxon>Verophasmatodea</taxon>
        <taxon>Anareolatae</taxon>
        <taxon>Phasmatidae</taxon>
        <taxon>Eurycanthinae</taxon>
        <taxon>Dryococelus</taxon>
    </lineage>
</organism>
<name>A0ABQ9I4R3_9NEOP</name>
<keyword evidence="2" id="KW-1185">Reference proteome</keyword>
<gene>
    <name evidence="1" type="ORF">PR048_004157</name>
</gene>
<proteinExistence type="predicted"/>
<dbReference type="EMBL" id="JARBHB010000002">
    <property type="protein sequence ID" value="KAJ8891629.1"/>
    <property type="molecule type" value="Genomic_DNA"/>
</dbReference>
<reference evidence="1 2" key="1">
    <citation type="submission" date="2023-02" db="EMBL/GenBank/DDBJ databases">
        <title>LHISI_Scaffold_Assembly.</title>
        <authorList>
            <person name="Stuart O.P."/>
            <person name="Cleave R."/>
            <person name="Magrath M.J.L."/>
            <person name="Mikheyev A.S."/>
        </authorList>
    </citation>
    <scope>NUCLEOTIDE SEQUENCE [LARGE SCALE GENOMIC DNA]</scope>
    <source>
        <strain evidence="1">Daus_M_001</strain>
        <tissue evidence="1">Leg muscle</tissue>
    </source>
</reference>
<evidence type="ECO:0000313" key="2">
    <source>
        <dbReference type="Proteomes" id="UP001159363"/>
    </source>
</evidence>
<evidence type="ECO:0000313" key="1">
    <source>
        <dbReference type="EMBL" id="KAJ8891629.1"/>
    </source>
</evidence>
<accession>A0ABQ9I4R3</accession>
<dbReference type="Proteomes" id="UP001159363">
    <property type="component" value="Chromosome 2"/>
</dbReference>
<sequence>MFQRYIITLYKQCRYLSSEIENVDQTPVYLRFRQTLLMCLKQQCTECMANGRREMTPRGRCVLNAWAAISKSLVEKSFQTVLNFQCNWWHRRRLEF</sequence>
<comment type="caution">
    <text evidence="1">The sequence shown here is derived from an EMBL/GenBank/DDBJ whole genome shotgun (WGS) entry which is preliminary data.</text>
</comment>
<protein>
    <submittedName>
        <fullName evidence="1">Uncharacterized protein</fullName>
    </submittedName>
</protein>